<dbReference type="Proteomes" id="UP001162834">
    <property type="component" value="Chromosome"/>
</dbReference>
<dbReference type="InterPro" id="IPR003795">
    <property type="entry name" value="DUF192"/>
</dbReference>
<name>A0A9E7C313_9ACTN</name>
<dbReference type="Gene3D" id="2.60.120.1140">
    <property type="entry name" value="Protein of unknown function DUF192"/>
    <property type="match status" value="1"/>
</dbReference>
<dbReference type="InterPro" id="IPR038695">
    <property type="entry name" value="Saro_0823-like_sf"/>
</dbReference>
<accession>A0A9E7C313</accession>
<evidence type="ECO:0000313" key="1">
    <source>
        <dbReference type="EMBL" id="UGS38279.1"/>
    </source>
</evidence>
<evidence type="ECO:0008006" key="3">
    <source>
        <dbReference type="Google" id="ProtNLM"/>
    </source>
</evidence>
<organism evidence="1 2">
    <name type="scientific">Capillimicrobium parvum</name>
    <dbReference type="NCBI Taxonomy" id="2884022"/>
    <lineage>
        <taxon>Bacteria</taxon>
        <taxon>Bacillati</taxon>
        <taxon>Actinomycetota</taxon>
        <taxon>Thermoleophilia</taxon>
        <taxon>Solirubrobacterales</taxon>
        <taxon>Capillimicrobiaceae</taxon>
        <taxon>Capillimicrobium</taxon>
    </lineage>
</organism>
<proteinExistence type="predicted"/>
<dbReference type="AlphaFoldDB" id="A0A9E7C313"/>
<protein>
    <recommendedName>
        <fullName evidence="3">DUF192 domain-containing protein</fullName>
    </recommendedName>
</protein>
<dbReference type="EMBL" id="CP087164">
    <property type="protein sequence ID" value="UGS38279.1"/>
    <property type="molecule type" value="Genomic_DNA"/>
</dbReference>
<dbReference type="Pfam" id="PF02643">
    <property type="entry name" value="DUF192"/>
    <property type="match status" value="1"/>
</dbReference>
<dbReference type="RefSeq" id="WP_259312304.1">
    <property type="nucleotide sequence ID" value="NZ_CP087164.1"/>
</dbReference>
<dbReference type="KEGG" id="sbae:DSM104329_04703"/>
<gene>
    <name evidence="1" type="ORF">DSM104329_04703</name>
</gene>
<sequence>MTRFCEPPARVLPGGLRVYTARTPRSRTLGLAWLPSMDPAAALHFPRCRSVHTFGMRFALDLVWLDAAGAVLRVDRDVPPRRLRSCRRARSVVEVAAGRAAAFVAAGL</sequence>
<reference evidence="1" key="1">
    <citation type="journal article" date="2022" name="Int. J. Syst. Evol. Microbiol.">
        <title>Pseudomonas aegrilactucae sp. nov. and Pseudomonas morbosilactucae sp. nov., pathogens causing bacterial rot of lettuce in Japan.</title>
        <authorList>
            <person name="Sawada H."/>
            <person name="Fujikawa T."/>
            <person name="Satou M."/>
        </authorList>
    </citation>
    <scope>NUCLEOTIDE SEQUENCE</scope>
    <source>
        <strain evidence="1">0166_1</strain>
    </source>
</reference>
<keyword evidence="2" id="KW-1185">Reference proteome</keyword>
<evidence type="ECO:0000313" key="2">
    <source>
        <dbReference type="Proteomes" id="UP001162834"/>
    </source>
</evidence>